<keyword evidence="7 12" id="KW-0472">Membrane</keyword>
<feature type="compositionally biased region" description="Polar residues" evidence="13">
    <location>
        <begin position="210"/>
        <end position="220"/>
    </location>
</feature>
<keyword evidence="5 12" id="KW-1133">Transmembrane helix</keyword>
<evidence type="ECO:0000256" key="5">
    <source>
        <dbReference type="ARBA" id="ARBA00022989"/>
    </source>
</evidence>
<accession>A0A4P9XYM2</accession>
<evidence type="ECO:0000256" key="8">
    <source>
        <dbReference type="ARBA" id="ARBA00023209"/>
    </source>
</evidence>
<comment type="pathway">
    <text evidence="12">Phospholipid metabolism; phosphatidylethanolamine biosynthesis; phosphatidylethanolamine from CDP-diacylglycerol: step 2/2.</text>
</comment>
<proteinExistence type="inferred from homology"/>
<comment type="catalytic activity">
    <reaction evidence="12">
        <text>a 1,2-diacyl-sn-glycero-3-phospho-L-serine + H(+) = a 1,2-diacyl-sn-glycero-3-phosphoethanolamine + CO2</text>
        <dbReference type="Rhea" id="RHEA:20828"/>
        <dbReference type="ChEBI" id="CHEBI:15378"/>
        <dbReference type="ChEBI" id="CHEBI:16526"/>
        <dbReference type="ChEBI" id="CHEBI:57262"/>
        <dbReference type="ChEBI" id="CHEBI:64612"/>
        <dbReference type="EC" id="4.1.1.65"/>
    </reaction>
</comment>
<comment type="subcellular location">
    <molecule>Phosphatidylserine decarboxylase 1 beta chain</molecule>
    <subcellularLocation>
        <location evidence="12">Mitochondrion inner membrane</location>
        <topology evidence="12">Single-pass membrane protein</topology>
        <orientation evidence="12">Intermembrane side</orientation>
    </subcellularLocation>
</comment>
<comment type="cofactor">
    <cofactor evidence="12">
        <name>pyruvate</name>
        <dbReference type="ChEBI" id="CHEBI:15361"/>
    </cofactor>
    <text evidence="12">Binds 1 pyruvoyl group covalently per subunit.</text>
</comment>
<dbReference type="GO" id="GO:0005743">
    <property type="term" value="C:mitochondrial inner membrane"/>
    <property type="evidence" value="ECO:0007669"/>
    <property type="project" value="UniProtKB-SubCell"/>
</dbReference>
<evidence type="ECO:0000256" key="1">
    <source>
        <dbReference type="ARBA" id="ARBA00005189"/>
    </source>
</evidence>
<evidence type="ECO:0000256" key="9">
    <source>
        <dbReference type="ARBA" id="ARBA00023239"/>
    </source>
</evidence>
<protein>
    <recommendedName>
        <fullName evidence="12">Phosphatidylserine decarboxylase proenzyme 1, mitochondrial</fullName>
        <ecNumber evidence="12">4.1.1.65</ecNumber>
    </recommendedName>
    <component>
        <recommendedName>
            <fullName evidence="12">Phosphatidylserine decarboxylase 1 beta chain</fullName>
        </recommendedName>
    </component>
    <component>
        <recommendedName>
            <fullName evidence="12">Phosphatidylserine decarboxylase 1 alpha chain</fullName>
        </recommendedName>
    </component>
</protein>
<dbReference type="PANTHER" id="PTHR10067">
    <property type="entry name" value="PHOSPHATIDYLSERINE DECARBOXYLASE"/>
    <property type="match status" value="1"/>
</dbReference>
<feature type="active site" description="Schiff-base intermediate with substrate; via pyruvic acid; for decarboxylase activity" evidence="12">
    <location>
        <position position="387"/>
    </location>
</feature>
<organism evidence="14 15">
    <name type="scientific">Piptocephalis cylindrospora</name>
    <dbReference type="NCBI Taxonomy" id="1907219"/>
    <lineage>
        <taxon>Eukaryota</taxon>
        <taxon>Fungi</taxon>
        <taxon>Fungi incertae sedis</taxon>
        <taxon>Zoopagomycota</taxon>
        <taxon>Zoopagomycotina</taxon>
        <taxon>Zoopagomycetes</taxon>
        <taxon>Zoopagales</taxon>
        <taxon>Piptocephalidaceae</taxon>
        <taxon>Piptocephalis</taxon>
    </lineage>
</organism>
<feature type="chain" id="PRO_5023465573" description="Phosphatidylserine decarboxylase 1 alpha chain" evidence="12">
    <location>
        <begin position="387"/>
        <end position="426"/>
    </location>
</feature>
<keyword evidence="4 12" id="KW-0210">Decarboxylase</keyword>
<dbReference type="EC" id="4.1.1.65" evidence="12"/>
<feature type="region of interest" description="Disordered" evidence="13">
    <location>
        <begin position="192"/>
        <end position="220"/>
    </location>
</feature>
<dbReference type="UniPathway" id="UPA00558">
    <property type="reaction ID" value="UER00616"/>
</dbReference>
<comment type="subunit">
    <text evidence="12">Heterodimer of a large membrane-associated beta subunit and a small pyruvoyl-containing alpha subunit.</text>
</comment>
<keyword evidence="9 12" id="KW-0456">Lyase</keyword>
<evidence type="ECO:0000256" key="6">
    <source>
        <dbReference type="ARBA" id="ARBA00023098"/>
    </source>
</evidence>
<sequence length="426" mass="47198">MSWYSTLAASQTRLFPKAVGGLGRPATLPRAWPSIRSSQARSKGRGVRWFLVPLGILTGVGAVSYARDERAVVGPWHVHVISSLPLRAVSRLFGSFNSLTLPESLRKPGYHLYAWIFGCNLEEMEDPDLTHYPNLGEFFYRSLKPGARPMDDTSELVSPADGKVLHFGVVTHGQVEQVKGVTYELQALLGGSSNVPQPTGKEDNGDHDQQMAQSSHSANITSEEEFARINGIDYSLDRLIGEEEGHASAYGPRPGNQMYFCVIYLAPGDYHRFHSPVNWIVQTRRHFSGDLFSVSPWMAGLLKDLFVLNERVALLGRWKHGMFSMVPVGATNVGSIVIRFDKDLRTNIKQAYRHGQCTEVRYDQASWLSKGVVVPKGDEMGGFKLGSTVVLIFEAPEQGFTFTLEPGQKVQVGQSLGHFSEESKDD</sequence>
<dbReference type="PANTHER" id="PTHR10067:SF6">
    <property type="entry name" value="PHOSPHATIDYLSERINE DECARBOXYLASE PROENZYME, MITOCHONDRIAL"/>
    <property type="match status" value="1"/>
</dbReference>
<evidence type="ECO:0000256" key="11">
    <source>
        <dbReference type="ARBA" id="ARBA00023317"/>
    </source>
</evidence>
<dbReference type="EMBL" id="KZ988817">
    <property type="protein sequence ID" value="RKP11548.1"/>
    <property type="molecule type" value="Genomic_DNA"/>
</dbReference>
<feature type="active site" description="Charge relay system; for autoendoproteolytic cleavage activity" evidence="12">
    <location>
        <position position="161"/>
    </location>
</feature>
<feature type="site" description="Cleavage (non-hydrolytic); by autocatalysis" evidence="12">
    <location>
        <begin position="386"/>
        <end position="387"/>
    </location>
</feature>
<keyword evidence="6 12" id="KW-0443">Lipid metabolism</keyword>
<dbReference type="GO" id="GO:0016540">
    <property type="term" value="P:protein autoprocessing"/>
    <property type="evidence" value="ECO:0007669"/>
    <property type="project" value="UniProtKB-UniRule"/>
</dbReference>
<feature type="chain" id="PRO_5023465574" description="Phosphatidylserine decarboxylase 1 beta chain" evidence="12">
    <location>
        <begin position="1"/>
        <end position="386"/>
    </location>
</feature>
<evidence type="ECO:0000313" key="15">
    <source>
        <dbReference type="Proteomes" id="UP000267251"/>
    </source>
</evidence>
<dbReference type="Proteomes" id="UP000267251">
    <property type="component" value="Unassembled WGS sequence"/>
</dbReference>
<dbReference type="InterPro" id="IPR033661">
    <property type="entry name" value="PSD_type1_euk"/>
</dbReference>
<comment type="function">
    <text evidence="12">Catalyzes the formation of phosphatidylethanolamine (PtdEtn) from phosphatidylserine (PtdSer). Plays a central role in phospholipid metabolism and in the interorganelle trafficking of phosphatidylserine.</text>
</comment>
<gene>
    <name evidence="12" type="primary">PSD1</name>
    <name evidence="14" type="ORF">BJ684DRAFT_23236</name>
</gene>
<keyword evidence="12" id="KW-0999">Mitochondrion inner membrane</keyword>
<comment type="similarity">
    <text evidence="12">Belongs to the phosphatidylserine decarboxylase family. PSD-B subfamily. Eukaryotic type I sub-subfamily.</text>
</comment>
<reference evidence="15" key="1">
    <citation type="journal article" date="2018" name="Nat. Microbiol.">
        <title>Leveraging single-cell genomics to expand the fungal tree of life.</title>
        <authorList>
            <person name="Ahrendt S.R."/>
            <person name="Quandt C.A."/>
            <person name="Ciobanu D."/>
            <person name="Clum A."/>
            <person name="Salamov A."/>
            <person name="Andreopoulos B."/>
            <person name="Cheng J.F."/>
            <person name="Woyke T."/>
            <person name="Pelin A."/>
            <person name="Henrissat B."/>
            <person name="Reynolds N.K."/>
            <person name="Benny G.L."/>
            <person name="Smith M.E."/>
            <person name="James T.Y."/>
            <person name="Grigoriev I.V."/>
        </authorList>
    </citation>
    <scope>NUCLEOTIDE SEQUENCE [LARGE SCALE GENOMIC DNA]</scope>
</reference>
<evidence type="ECO:0000256" key="2">
    <source>
        <dbReference type="ARBA" id="ARBA00022516"/>
    </source>
</evidence>
<keyword evidence="2 12" id="KW-0444">Lipid biosynthesis</keyword>
<keyword evidence="8 12" id="KW-0594">Phospholipid biosynthesis</keyword>
<comment type="pathway">
    <text evidence="1">Lipid metabolism.</text>
</comment>
<dbReference type="GO" id="GO:0006646">
    <property type="term" value="P:phosphatidylethanolamine biosynthetic process"/>
    <property type="evidence" value="ECO:0007669"/>
    <property type="project" value="UniProtKB-UniRule"/>
</dbReference>
<comment type="PTM">
    <text evidence="12">Is synthesized initially as an inactive proenzyme. Formation of the active enzyme involves a self-maturation process in which the active site pyruvoyl group is generated from an internal serine residue via an autocatalytic post-translational modification. Two non-identical subunits are generated from the proenzyme in this reaction, and the pyruvate is formed at the N-terminus of the alpha chain, which is derived from the carboxyl end of the proenzyme. The autoendoproteolytic cleavage occurs by a canonical serine protease mechanism, in which the side chain hydroxyl group of the serine supplies its oxygen atom to form the C-terminus of the beta chain, while the remainder of the serine residue undergoes an oxidative deamination to produce ammonia and the pyruvoyl prosthetic group on the alpha chain. During this reaction, the Ser that is part of the protease active site of the proenzyme becomes the pyruvoyl prosthetic group, which constitutes an essential element of the active site of the mature decarboxylase.</text>
</comment>
<dbReference type="AlphaFoldDB" id="A0A4P9XYM2"/>
<evidence type="ECO:0000256" key="13">
    <source>
        <dbReference type="SAM" id="MobiDB-lite"/>
    </source>
</evidence>
<comment type="subcellular location">
    <molecule>Phosphatidylserine decarboxylase 1 alpha chain</molecule>
    <subcellularLocation>
        <location evidence="12">Mitochondrion inner membrane</location>
        <topology evidence="12">Peripheral membrane protein</topology>
        <orientation evidence="12">Intermembrane side</orientation>
    </subcellularLocation>
    <text evidence="12">Anchored to the mitochondrial inner membrane through its interaction with the integral membrane beta chain.</text>
</comment>
<feature type="active site" description="Charge relay system; for autoendoproteolytic cleavage activity" evidence="12">
    <location>
        <position position="274"/>
    </location>
</feature>
<feature type="compositionally biased region" description="Basic and acidic residues" evidence="13">
    <location>
        <begin position="200"/>
        <end position="209"/>
    </location>
</feature>
<keyword evidence="12" id="KW-0865">Zymogen</keyword>
<keyword evidence="11 12" id="KW-0670">Pyruvate</keyword>
<feature type="active site" description="Charge relay system; for autoendoproteolytic cleavage activity" evidence="12">
    <location>
        <position position="387"/>
    </location>
</feature>
<dbReference type="Pfam" id="PF02666">
    <property type="entry name" value="PS_Dcarbxylase"/>
    <property type="match status" value="2"/>
</dbReference>
<evidence type="ECO:0000256" key="3">
    <source>
        <dbReference type="ARBA" id="ARBA00022692"/>
    </source>
</evidence>
<dbReference type="NCBIfam" id="TIGR00163">
    <property type="entry name" value="PS_decarb"/>
    <property type="match status" value="1"/>
</dbReference>
<evidence type="ECO:0000313" key="14">
    <source>
        <dbReference type="EMBL" id="RKP11548.1"/>
    </source>
</evidence>
<dbReference type="GO" id="GO:0004609">
    <property type="term" value="F:phosphatidylserine decarboxylase activity"/>
    <property type="evidence" value="ECO:0007669"/>
    <property type="project" value="UniProtKB-UniRule"/>
</dbReference>
<evidence type="ECO:0000256" key="10">
    <source>
        <dbReference type="ARBA" id="ARBA00023264"/>
    </source>
</evidence>
<name>A0A4P9XYM2_9FUNG</name>
<keyword evidence="15" id="KW-1185">Reference proteome</keyword>
<feature type="topological domain" description="Mitochondrial intermembrane" evidence="12">
    <location>
        <begin position="68"/>
        <end position="426"/>
    </location>
</feature>
<feature type="topological domain" description="Mitochondrial matrix" evidence="12">
    <location>
        <begin position="1"/>
        <end position="48"/>
    </location>
</feature>
<dbReference type="OrthoDB" id="4330at2759"/>
<evidence type="ECO:0000256" key="4">
    <source>
        <dbReference type="ARBA" id="ARBA00022793"/>
    </source>
</evidence>
<feature type="modified residue" description="Pyruvic acid (Ser); by autocatalysis" evidence="12">
    <location>
        <position position="387"/>
    </location>
</feature>
<evidence type="ECO:0000256" key="7">
    <source>
        <dbReference type="ARBA" id="ARBA00023136"/>
    </source>
</evidence>
<dbReference type="HAMAP" id="MF_03208">
    <property type="entry name" value="PS_decarb_PSD_B_type1_euk"/>
    <property type="match status" value="1"/>
</dbReference>
<keyword evidence="10 12" id="KW-1208">Phospholipid metabolism</keyword>
<keyword evidence="12" id="KW-0496">Mitochondrion</keyword>
<dbReference type="InterPro" id="IPR033177">
    <property type="entry name" value="PSD-B"/>
</dbReference>
<keyword evidence="3 12" id="KW-0812">Transmembrane</keyword>
<evidence type="ECO:0000256" key="12">
    <source>
        <dbReference type="HAMAP-Rule" id="MF_03208"/>
    </source>
</evidence>
<dbReference type="InterPro" id="IPR003817">
    <property type="entry name" value="PS_Dcarbxylase"/>
</dbReference>